<dbReference type="InterPro" id="IPR014121">
    <property type="entry name" value="TraN_Ftype"/>
</dbReference>
<keyword evidence="3" id="KW-1185">Reference proteome</keyword>
<accession>A0ABX1TBY2</accession>
<dbReference type="Proteomes" id="UP000886469">
    <property type="component" value="Unassembled WGS sequence"/>
</dbReference>
<proteinExistence type="predicted"/>
<gene>
    <name evidence="2" type="ORF">E4Q08_14255</name>
</gene>
<feature type="signal peptide" evidence="1">
    <location>
        <begin position="1"/>
        <end position="19"/>
    </location>
</feature>
<evidence type="ECO:0000313" key="3">
    <source>
        <dbReference type="Proteomes" id="UP000886469"/>
    </source>
</evidence>
<comment type="caution">
    <text evidence="2">The sequence shown here is derived from an EMBL/GenBank/DDBJ whole genome shotgun (WGS) entry which is preliminary data.</text>
</comment>
<sequence length="696" mass="73949">MNCRPGLLLALLVASRVWAQGDDPANAFADGKALGAGSLDSSFQGIGRGTAAAIVPGFAATAPQSQYFQAGQGQLAGPGVARVTACATLPPEVDAYRRQECEAVNFVARNPSLRPAFSIDRANEPLISRATAVARHPTMAPTGVTAGSGAEDCRMVTETTPASVTRETCSDYRPVTSQSCTTGRRIQVDRHHRYQCVERMPDDCAAIEATEGCVLVGSTCDSTAVDGSCKQATRTYRCTNVTVSTSPVVALDTSYTIASNTLDTSACTSLAQSSDCVHAVQTCIDDTPCKTINGLQVCLNTVSPLPAGAQSAGDSCWAWSEDYTCAATALSHDCQKLIDRGCTPVASDCLDRAASGACEMSERTYACQTSPATETRRRVCDQRSFCPGGTGCFDTSHPADEDFGRVVATLEAAREAGVYGADQRLFTGVAEQCRKKLFGVVNCCRKGGGSTAKSNNAVMSAAIQGASAGGQLAVNAGSKYLFDFMYPQYAGYVEAGMQAMISSEVLFTPTNFQPSFSFYGLTLSTGTMSTGLLGGPIYSLGTVGPFNFYFDPYSLAIAVAMQLISELLSCQEAEKLLAMHREANLCVPVGSFCSRRVPIIRTCIEQTQSYCCFNSRLARIINEQGRGQVGKGWGSGKRPDCSGFTPEEFEQIDFSRIDLSEFIAEVVASVRVPSASAIGQNVQSTVQQRVESYYRR</sequence>
<reference evidence="2" key="1">
    <citation type="submission" date="2019-03" db="EMBL/GenBank/DDBJ databases">
        <title>Metabolic reconstructions from genomes of highly enriched 'Candidatus Accumulibacter' and 'Candidatus Competibacter' bioreactor populations.</title>
        <authorList>
            <person name="Annavajhala M.K."/>
            <person name="Welles L."/>
            <person name="Abbas B."/>
            <person name="Sorokin D."/>
            <person name="Park H."/>
            <person name="Van Loosdrecht M."/>
            <person name="Chandran K."/>
        </authorList>
    </citation>
    <scope>NUCLEOTIDE SEQUENCE</scope>
    <source>
        <strain evidence="2">SBR_L</strain>
    </source>
</reference>
<evidence type="ECO:0000313" key="2">
    <source>
        <dbReference type="EMBL" id="NMQ06332.1"/>
    </source>
</evidence>
<organism evidence="2 3">
    <name type="scientific">Candidatus Accumulibacter contiguus</name>
    <dbReference type="NCBI Taxonomy" id="2954381"/>
    <lineage>
        <taxon>Bacteria</taxon>
        <taxon>Pseudomonadati</taxon>
        <taxon>Pseudomonadota</taxon>
        <taxon>Betaproteobacteria</taxon>
        <taxon>Candidatus Accumulibacter</taxon>
    </lineage>
</organism>
<keyword evidence="1" id="KW-0732">Signal</keyword>
<dbReference type="Pfam" id="PF06986">
    <property type="entry name" value="F_T4SS_TraN"/>
    <property type="match status" value="2"/>
</dbReference>
<protein>
    <submittedName>
        <fullName evidence="2">Conjugal transfer protein TraN</fullName>
    </submittedName>
</protein>
<dbReference type="EMBL" id="SPMX01000039">
    <property type="protein sequence ID" value="NMQ06332.1"/>
    <property type="molecule type" value="Genomic_DNA"/>
</dbReference>
<name>A0ABX1TBY2_9PROT</name>
<dbReference type="RefSeq" id="WP_169070882.1">
    <property type="nucleotide sequence ID" value="NZ_SPMX01000039.1"/>
</dbReference>
<evidence type="ECO:0000256" key="1">
    <source>
        <dbReference type="SAM" id="SignalP"/>
    </source>
</evidence>
<feature type="chain" id="PRO_5047033161" evidence="1">
    <location>
        <begin position="20"/>
        <end position="696"/>
    </location>
</feature>